<evidence type="ECO:0000256" key="2">
    <source>
        <dbReference type="ARBA" id="ARBA00022801"/>
    </source>
</evidence>
<dbReference type="Gene3D" id="3.20.20.80">
    <property type="entry name" value="Glycosidases"/>
    <property type="match status" value="1"/>
</dbReference>
<dbReference type="EMBL" id="JAFLVR010000021">
    <property type="protein sequence ID" value="MBO0452595.1"/>
    <property type="molecule type" value="Genomic_DNA"/>
</dbReference>
<dbReference type="Gene3D" id="2.60.40.10">
    <property type="entry name" value="Immunoglobulins"/>
    <property type="match status" value="1"/>
</dbReference>
<dbReference type="InterPro" id="IPR013783">
    <property type="entry name" value="Ig-like_fold"/>
</dbReference>
<evidence type="ECO:0000256" key="3">
    <source>
        <dbReference type="ARBA" id="ARBA00023295"/>
    </source>
</evidence>
<dbReference type="SUPFAM" id="SSF49303">
    <property type="entry name" value="beta-Galactosidase/glucuronidase domain"/>
    <property type="match status" value="1"/>
</dbReference>
<dbReference type="PRINTS" id="PR00132">
    <property type="entry name" value="GLHYDRLASE2"/>
</dbReference>
<proteinExistence type="inferred from homology"/>
<dbReference type="InterPro" id="IPR036156">
    <property type="entry name" value="Beta-gal/glucu_dom_sf"/>
</dbReference>
<evidence type="ECO:0000313" key="8">
    <source>
        <dbReference type="Proteomes" id="UP000664495"/>
    </source>
</evidence>
<sequence>MDFYPRPQFERKAWLDLDGPWSFDFDDQRIGIKHKWYETHDYSKEITVPFVYQSEESGINSQDIHDCVWYNKMIILEEVDAPRILLHFGASDYYTQVWVNGQYCGDHKGGHTPFSFDISNQIQEDRQLKIDVCVTDYSYDEHLPRGKQNFKGKSEGIFYTGTTGIWQTVWLEFTEKDYIDSVCYIPDTVENTVNISTEVQAPTNAKLGIRIYRGNEVIVDSTSIIKGHSMTVDFEIPDFNDHHYGYWWSPEHPNLYDVELVLLVNEQEVDRVTSYFGMRTVSIEHQLICLNHMPFYTKSVLYQGYYPNSLMTAKSDAEIKKDVELIKQMGFNSVRLHQKYENPRFLYWCDKLGLVVWGEAPNAYSFSRRSVEELLQEWQQAMKRDFNHPSICVWLPLNESWGVPKIKNSVVEQSFANTMYYLTKALDPTRLVLSNDGWEHTISDICTIHDYDADIEKLKERYTSVSAVLEGPQGRRIYVGDYSYDEEPMILSEFGGIAFEETNEDNASWGYSGASTSKEFEEKVLTIISTIQASELLQGYCYTQFNDLEQEVNGLLTMEREPKLALELLAKINQMK</sequence>
<dbReference type="PANTHER" id="PTHR42732:SF3">
    <property type="entry name" value="HYDROLASE"/>
    <property type="match status" value="1"/>
</dbReference>
<evidence type="ECO:0000259" key="5">
    <source>
        <dbReference type="Pfam" id="PF02836"/>
    </source>
</evidence>
<dbReference type="SUPFAM" id="SSF51445">
    <property type="entry name" value="(Trans)glycosidases"/>
    <property type="match status" value="1"/>
</dbReference>
<evidence type="ECO:0000256" key="1">
    <source>
        <dbReference type="ARBA" id="ARBA00007401"/>
    </source>
</evidence>
<dbReference type="InterPro" id="IPR006103">
    <property type="entry name" value="Glyco_hydro_2_cat"/>
</dbReference>
<keyword evidence="2 7" id="KW-0378">Hydrolase</keyword>
<comment type="similarity">
    <text evidence="1">Belongs to the glycosyl hydrolase 2 family.</text>
</comment>
<dbReference type="SUPFAM" id="SSF49785">
    <property type="entry name" value="Galactose-binding domain-like"/>
    <property type="match status" value="1"/>
</dbReference>
<feature type="domain" description="Glycosyl hydrolases family 2 sugar binding" evidence="6">
    <location>
        <begin position="16"/>
        <end position="138"/>
    </location>
</feature>
<name>A0ABS3HI82_9ENTE</name>
<dbReference type="InterPro" id="IPR006102">
    <property type="entry name" value="Ig-like_GH2"/>
</dbReference>
<feature type="domain" description="Glycoside hydrolase family 2 catalytic" evidence="5">
    <location>
        <begin position="282"/>
        <end position="571"/>
    </location>
</feature>
<accession>A0ABS3HI82</accession>
<evidence type="ECO:0000259" key="6">
    <source>
        <dbReference type="Pfam" id="PF02837"/>
    </source>
</evidence>
<dbReference type="InterPro" id="IPR008979">
    <property type="entry name" value="Galactose-bd-like_sf"/>
</dbReference>
<reference evidence="7 8" key="1">
    <citation type="submission" date="2021-03" db="EMBL/GenBank/DDBJ databases">
        <title>Enterococcal diversity collection.</title>
        <authorList>
            <person name="Gilmore M.S."/>
            <person name="Schwartzman J."/>
            <person name="Van Tyne D."/>
            <person name="Martin M."/>
            <person name="Earl A.M."/>
            <person name="Manson A.L."/>
            <person name="Straub T."/>
            <person name="Salamzade R."/>
            <person name="Saavedra J."/>
            <person name="Lebreton F."/>
            <person name="Prichula J."/>
            <person name="Schaufler K."/>
            <person name="Gaca A."/>
            <person name="Sgardioli B."/>
            <person name="Wagenaar J."/>
            <person name="Strong T."/>
        </authorList>
    </citation>
    <scope>NUCLEOTIDE SEQUENCE [LARGE SCALE GENOMIC DNA]</scope>
    <source>
        <strain evidence="7 8">MJM16</strain>
    </source>
</reference>
<dbReference type="InterPro" id="IPR006101">
    <property type="entry name" value="Glyco_hydro_2"/>
</dbReference>
<gene>
    <name evidence="7" type="ORF">JZO85_09955</name>
</gene>
<dbReference type="InterPro" id="IPR051913">
    <property type="entry name" value="GH2_Domain-Containing"/>
</dbReference>
<dbReference type="InterPro" id="IPR006104">
    <property type="entry name" value="Glyco_hydro_2_N"/>
</dbReference>
<evidence type="ECO:0000313" key="7">
    <source>
        <dbReference type="EMBL" id="MBO0452595.1"/>
    </source>
</evidence>
<dbReference type="Pfam" id="PF02837">
    <property type="entry name" value="Glyco_hydro_2_N"/>
    <property type="match status" value="1"/>
</dbReference>
<dbReference type="Pfam" id="PF02836">
    <property type="entry name" value="Glyco_hydro_2_C"/>
    <property type="match status" value="1"/>
</dbReference>
<dbReference type="RefSeq" id="WP_207108368.1">
    <property type="nucleotide sequence ID" value="NZ_JAFLVR010000021.1"/>
</dbReference>
<evidence type="ECO:0000259" key="4">
    <source>
        <dbReference type="Pfam" id="PF00703"/>
    </source>
</evidence>
<dbReference type="GO" id="GO:0016787">
    <property type="term" value="F:hydrolase activity"/>
    <property type="evidence" value="ECO:0007669"/>
    <property type="project" value="UniProtKB-KW"/>
</dbReference>
<dbReference type="Gene3D" id="2.60.120.260">
    <property type="entry name" value="Galactose-binding domain-like"/>
    <property type="match status" value="1"/>
</dbReference>
<organism evidence="7 8">
    <name type="scientific">Candidatus Enterococcus murrayae</name>
    <dbReference type="NCBI Taxonomy" id="2815321"/>
    <lineage>
        <taxon>Bacteria</taxon>
        <taxon>Bacillati</taxon>
        <taxon>Bacillota</taxon>
        <taxon>Bacilli</taxon>
        <taxon>Lactobacillales</taxon>
        <taxon>Enterococcaceae</taxon>
        <taxon>Enterococcus</taxon>
    </lineage>
</organism>
<dbReference type="Pfam" id="PF00703">
    <property type="entry name" value="Glyco_hydro_2"/>
    <property type="match status" value="1"/>
</dbReference>
<comment type="caution">
    <text evidence="7">The sequence shown here is derived from an EMBL/GenBank/DDBJ whole genome shotgun (WGS) entry which is preliminary data.</text>
</comment>
<keyword evidence="3" id="KW-0326">Glycosidase</keyword>
<dbReference type="InterPro" id="IPR017853">
    <property type="entry name" value="GH"/>
</dbReference>
<dbReference type="Proteomes" id="UP000664495">
    <property type="component" value="Unassembled WGS sequence"/>
</dbReference>
<keyword evidence="8" id="KW-1185">Reference proteome</keyword>
<feature type="domain" description="Glycoside hydrolase family 2 immunoglobulin-like beta-sandwich" evidence="4">
    <location>
        <begin position="181"/>
        <end position="279"/>
    </location>
</feature>
<protein>
    <submittedName>
        <fullName evidence="7">Glycoside hydrolase family 2</fullName>
    </submittedName>
</protein>
<dbReference type="PANTHER" id="PTHR42732">
    <property type="entry name" value="BETA-GALACTOSIDASE"/>
    <property type="match status" value="1"/>
</dbReference>